<dbReference type="PROSITE" id="PS50987">
    <property type="entry name" value="HTH_ARSR_2"/>
    <property type="match status" value="1"/>
</dbReference>
<accession>A0ABQ3K1Y9</accession>
<comment type="caution">
    <text evidence="2">The sequence shown here is derived from an EMBL/GenBank/DDBJ whole genome shotgun (WGS) entry which is preliminary data.</text>
</comment>
<protein>
    <submittedName>
        <fullName evidence="2">Transcriptional regulator</fullName>
    </submittedName>
</protein>
<dbReference type="InterPro" id="IPR001845">
    <property type="entry name" value="HTH_ArsR_DNA-bd_dom"/>
</dbReference>
<dbReference type="CDD" id="cd00090">
    <property type="entry name" value="HTH_ARSR"/>
    <property type="match status" value="1"/>
</dbReference>
<dbReference type="InterPro" id="IPR036388">
    <property type="entry name" value="WH-like_DNA-bd_sf"/>
</dbReference>
<evidence type="ECO:0000313" key="2">
    <source>
        <dbReference type="EMBL" id="GHF91097.1"/>
    </source>
</evidence>
<name>A0ABQ3K1Y9_9PSEU</name>
<dbReference type="RefSeq" id="WP_229902392.1">
    <property type="nucleotide sequence ID" value="NZ_BNAW01000001.1"/>
</dbReference>
<dbReference type="PANTHER" id="PTHR38600:SF2">
    <property type="entry name" value="SLL0088 PROTEIN"/>
    <property type="match status" value="1"/>
</dbReference>
<dbReference type="InterPro" id="IPR036390">
    <property type="entry name" value="WH_DNA-bd_sf"/>
</dbReference>
<dbReference type="PANTHER" id="PTHR38600">
    <property type="entry name" value="TRANSCRIPTIONAL REGULATORY PROTEIN"/>
    <property type="match status" value="1"/>
</dbReference>
<dbReference type="Proteomes" id="UP000649955">
    <property type="component" value="Unassembled WGS sequence"/>
</dbReference>
<sequence length="116" mass="12861">MLNHEESLDLLFRALGDRTRRALVQRLVRGPASVSELAEPLTMSLAAVVQHLQVLETAGIVRSEKVGRVRTCRIEPAVLRAGEQWLGRQRTTWESRLDRLGDFLADPPGTSEGSTS</sequence>
<dbReference type="EMBL" id="BNAW01000001">
    <property type="protein sequence ID" value="GHF91097.1"/>
    <property type="molecule type" value="Genomic_DNA"/>
</dbReference>
<dbReference type="Pfam" id="PF12840">
    <property type="entry name" value="HTH_20"/>
    <property type="match status" value="1"/>
</dbReference>
<dbReference type="SMART" id="SM00418">
    <property type="entry name" value="HTH_ARSR"/>
    <property type="match status" value="1"/>
</dbReference>
<evidence type="ECO:0000259" key="1">
    <source>
        <dbReference type="PROSITE" id="PS50987"/>
    </source>
</evidence>
<gene>
    <name evidence="2" type="ORF">GCM10017567_01460</name>
</gene>
<organism evidence="2 3">
    <name type="scientific">Amycolatopsis bullii</name>
    <dbReference type="NCBI Taxonomy" id="941987"/>
    <lineage>
        <taxon>Bacteria</taxon>
        <taxon>Bacillati</taxon>
        <taxon>Actinomycetota</taxon>
        <taxon>Actinomycetes</taxon>
        <taxon>Pseudonocardiales</taxon>
        <taxon>Pseudonocardiaceae</taxon>
        <taxon>Amycolatopsis</taxon>
    </lineage>
</organism>
<proteinExistence type="predicted"/>
<dbReference type="InterPro" id="IPR011991">
    <property type="entry name" value="ArsR-like_HTH"/>
</dbReference>
<dbReference type="Gene3D" id="1.10.10.10">
    <property type="entry name" value="Winged helix-like DNA-binding domain superfamily/Winged helix DNA-binding domain"/>
    <property type="match status" value="1"/>
</dbReference>
<feature type="domain" description="HTH arsR-type" evidence="1">
    <location>
        <begin position="1"/>
        <end position="93"/>
    </location>
</feature>
<dbReference type="NCBIfam" id="NF033788">
    <property type="entry name" value="HTH_metalloreg"/>
    <property type="match status" value="1"/>
</dbReference>
<reference evidence="3" key="1">
    <citation type="journal article" date="2019" name="Int. J. Syst. Evol. Microbiol.">
        <title>The Global Catalogue of Microorganisms (GCM) 10K type strain sequencing project: providing services to taxonomists for standard genome sequencing and annotation.</title>
        <authorList>
            <consortium name="The Broad Institute Genomics Platform"/>
            <consortium name="The Broad Institute Genome Sequencing Center for Infectious Disease"/>
            <person name="Wu L."/>
            <person name="Ma J."/>
        </authorList>
    </citation>
    <scope>NUCLEOTIDE SEQUENCE [LARGE SCALE GENOMIC DNA]</scope>
    <source>
        <strain evidence="3">CGMCC 4.7680</strain>
    </source>
</reference>
<keyword evidence="3" id="KW-1185">Reference proteome</keyword>
<evidence type="ECO:0000313" key="3">
    <source>
        <dbReference type="Proteomes" id="UP000649955"/>
    </source>
</evidence>
<dbReference type="SUPFAM" id="SSF46785">
    <property type="entry name" value="Winged helix' DNA-binding domain"/>
    <property type="match status" value="1"/>
</dbReference>
<dbReference type="PRINTS" id="PR00778">
    <property type="entry name" value="HTHARSR"/>
</dbReference>